<dbReference type="Proteomes" id="UP001642464">
    <property type="component" value="Unassembled WGS sequence"/>
</dbReference>
<name>A0ABP0KUY8_9DINO</name>
<accession>A0ABP0KUY8</accession>
<feature type="region of interest" description="Disordered" evidence="1">
    <location>
        <begin position="31"/>
        <end position="52"/>
    </location>
</feature>
<evidence type="ECO:0000256" key="1">
    <source>
        <dbReference type="SAM" id="MobiDB-lite"/>
    </source>
</evidence>
<protein>
    <submittedName>
        <fullName evidence="2">Copia protein</fullName>
    </submittedName>
</protein>
<evidence type="ECO:0000313" key="3">
    <source>
        <dbReference type="EMBL" id="CAK9051829.1"/>
    </source>
</evidence>
<proteinExistence type="predicted"/>
<reference evidence="2 4" key="1">
    <citation type="submission" date="2024-02" db="EMBL/GenBank/DDBJ databases">
        <authorList>
            <person name="Chen Y."/>
            <person name="Shah S."/>
            <person name="Dougan E. K."/>
            <person name="Thang M."/>
            <person name="Chan C."/>
        </authorList>
    </citation>
    <scope>NUCLEOTIDE SEQUENCE [LARGE SCALE GENOMIC DNA]</scope>
</reference>
<dbReference type="EMBL" id="CAXAMM010022348">
    <property type="protein sequence ID" value="CAK9051829.1"/>
    <property type="molecule type" value="Genomic_DNA"/>
</dbReference>
<sequence>MASNRAEPVSPDELAAAREVMARANAFGVNTKASGSMNDSVKRHRDHAQAEADDWEPVTYNEEGGKTVMCERVMPKKVMDQMPVAPGTQKASATVSLPPGVTDLQDWGSTICALPKVASEKLSYNELMQSSKHVSYLRWVAAHGQNRGGRFEDLAKFLKAAGFDEKAESSCYPGSSETRERKK</sequence>
<comment type="caution">
    <text evidence="2">The sequence shown here is derived from an EMBL/GenBank/DDBJ whole genome shotgun (WGS) entry which is preliminary data.</text>
</comment>
<evidence type="ECO:0000313" key="2">
    <source>
        <dbReference type="EMBL" id="CAK9029782.1"/>
    </source>
</evidence>
<gene>
    <name evidence="2" type="ORF">SCF082_LOCUS18940</name>
    <name evidence="3" type="ORF">SCF082_LOCUS28421</name>
</gene>
<dbReference type="EMBL" id="CAXAMM010012792">
    <property type="protein sequence ID" value="CAK9029782.1"/>
    <property type="molecule type" value="Genomic_DNA"/>
</dbReference>
<keyword evidence="4" id="KW-1185">Reference proteome</keyword>
<organism evidence="2 4">
    <name type="scientific">Durusdinium trenchii</name>
    <dbReference type="NCBI Taxonomy" id="1381693"/>
    <lineage>
        <taxon>Eukaryota</taxon>
        <taxon>Sar</taxon>
        <taxon>Alveolata</taxon>
        <taxon>Dinophyceae</taxon>
        <taxon>Suessiales</taxon>
        <taxon>Symbiodiniaceae</taxon>
        <taxon>Durusdinium</taxon>
    </lineage>
</organism>
<evidence type="ECO:0000313" key="4">
    <source>
        <dbReference type="Proteomes" id="UP001642464"/>
    </source>
</evidence>